<comment type="caution">
    <text evidence="1">The sequence shown here is derived from an EMBL/GenBank/DDBJ whole genome shotgun (WGS) entry which is preliminary data.</text>
</comment>
<protein>
    <submittedName>
        <fullName evidence="1">Uncharacterized protein</fullName>
    </submittedName>
</protein>
<organism evidence="1 2">
    <name type="scientific">Solea senegalensis</name>
    <name type="common">Senegalese sole</name>
    <dbReference type="NCBI Taxonomy" id="28829"/>
    <lineage>
        <taxon>Eukaryota</taxon>
        <taxon>Metazoa</taxon>
        <taxon>Chordata</taxon>
        <taxon>Craniata</taxon>
        <taxon>Vertebrata</taxon>
        <taxon>Euteleostomi</taxon>
        <taxon>Actinopterygii</taxon>
        <taxon>Neopterygii</taxon>
        <taxon>Teleostei</taxon>
        <taxon>Neoteleostei</taxon>
        <taxon>Acanthomorphata</taxon>
        <taxon>Carangaria</taxon>
        <taxon>Pleuronectiformes</taxon>
        <taxon>Pleuronectoidei</taxon>
        <taxon>Soleidae</taxon>
        <taxon>Solea</taxon>
    </lineage>
</organism>
<gene>
    <name evidence="1" type="ORF">JOB18_000250</name>
</gene>
<dbReference type="Proteomes" id="UP000693946">
    <property type="component" value="Linkage Group LG5"/>
</dbReference>
<proteinExistence type="predicted"/>
<sequence length="76" mass="8661">MDTHRKPGDKWRDWMSSPDRSHISTISTISLIYCMKVSGAQLRGLSISGRSQEGERCSWRNYVEGSSRLVFDSLPI</sequence>
<reference evidence="1 2" key="1">
    <citation type="journal article" date="2021" name="Sci. Rep.">
        <title>Chromosome anchoring in Senegalese sole (Solea senegalensis) reveals sex-associated markers and genome rearrangements in flatfish.</title>
        <authorList>
            <person name="Guerrero-Cozar I."/>
            <person name="Gomez-Garrido J."/>
            <person name="Berbel C."/>
            <person name="Martinez-Blanch J.F."/>
            <person name="Alioto T."/>
            <person name="Claros M.G."/>
            <person name="Gagnaire P.A."/>
            <person name="Manchado M."/>
        </authorList>
    </citation>
    <scope>NUCLEOTIDE SEQUENCE [LARGE SCALE GENOMIC DNA]</scope>
    <source>
        <strain evidence="1">Sse05_10M</strain>
    </source>
</reference>
<name>A0AAV6QFK3_SOLSE</name>
<accession>A0AAV6QFK3</accession>
<evidence type="ECO:0000313" key="2">
    <source>
        <dbReference type="Proteomes" id="UP000693946"/>
    </source>
</evidence>
<dbReference type="AlphaFoldDB" id="A0AAV6QFK3"/>
<evidence type="ECO:0000313" key="1">
    <source>
        <dbReference type="EMBL" id="KAG7488878.1"/>
    </source>
</evidence>
<keyword evidence="2" id="KW-1185">Reference proteome</keyword>
<dbReference type="EMBL" id="JAGKHQ010000017">
    <property type="protein sequence ID" value="KAG7488878.1"/>
    <property type="molecule type" value="Genomic_DNA"/>
</dbReference>